<reference evidence="3 4" key="1">
    <citation type="submission" date="2012-09" db="EMBL/GenBank/DDBJ databases">
        <title>Draft Genome Sequences of 6 Strains from Genus Thauera.</title>
        <authorList>
            <person name="Liu B."/>
            <person name="Shapleigh J.P."/>
            <person name="Frostegard A.H."/>
        </authorList>
    </citation>
    <scope>NUCLEOTIDE SEQUENCE [LARGE SCALE GENOMIC DNA]</scope>
    <source>
        <strain evidence="3 4">S2</strain>
    </source>
</reference>
<dbReference type="InterPro" id="IPR041561">
    <property type="entry name" value="PglD_N"/>
</dbReference>
<organism evidence="3 4">
    <name type="scientific">Thauera aminoaromatica S2</name>
    <dbReference type="NCBI Taxonomy" id="1234381"/>
    <lineage>
        <taxon>Bacteria</taxon>
        <taxon>Pseudomonadati</taxon>
        <taxon>Pseudomonadota</taxon>
        <taxon>Betaproteobacteria</taxon>
        <taxon>Rhodocyclales</taxon>
        <taxon>Zoogloeaceae</taxon>
        <taxon>Thauera</taxon>
    </lineage>
</organism>
<evidence type="ECO:0000259" key="2">
    <source>
        <dbReference type="Pfam" id="PF17836"/>
    </source>
</evidence>
<evidence type="ECO:0000256" key="1">
    <source>
        <dbReference type="ARBA" id="ARBA00007274"/>
    </source>
</evidence>
<keyword evidence="3" id="KW-0808">Transferase</keyword>
<evidence type="ECO:0000313" key="4">
    <source>
        <dbReference type="Proteomes" id="UP000013042"/>
    </source>
</evidence>
<evidence type="ECO:0000313" key="3">
    <source>
        <dbReference type="EMBL" id="ENO85223.1"/>
    </source>
</evidence>
<dbReference type="Proteomes" id="UP000013042">
    <property type="component" value="Unassembled WGS sequence"/>
</dbReference>
<feature type="domain" description="PglD N-terminal" evidence="2">
    <location>
        <begin position="4"/>
        <end position="78"/>
    </location>
</feature>
<dbReference type="PANTHER" id="PTHR43300:SF7">
    <property type="entry name" value="UDP-N-ACETYLBACILLOSAMINE N-ACETYLTRANSFERASE"/>
    <property type="match status" value="1"/>
</dbReference>
<comment type="similarity">
    <text evidence="1">Belongs to the transferase hexapeptide repeat family.</text>
</comment>
<dbReference type="InterPro" id="IPR011004">
    <property type="entry name" value="Trimer_LpxA-like_sf"/>
</dbReference>
<dbReference type="AlphaFoldDB" id="N6YSP9"/>
<accession>N6YSP9</accession>
<protein>
    <submittedName>
        <fullName evidence="3">Sialic acid O-acetyltransferase NeuD family protein</fullName>
    </submittedName>
</protein>
<dbReference type="SUPFAM" id="SSF51161">
    <property type="entry name" value="Trimeric LpxA-like enzymes"/>
    <property type="match status" value="1"/>
</dbReference>
<name>N6YSP9_THASP</name>
<dbReference type="Pfam" id="PF17836">
    <property type="entry name" value="PglD_N"/>
    <property type="match status" value="1"/>
</dbReference>
<gene>
    <name evidence="3" type="ORF">C665_10921</name>
</gene>
<dbReference type="EMBL" id="AMXD01000060">
    <property type="protein sequence ID" value="ENO85223.1"/>
    <property type="molecule type" value="Genomic_DNA"/>
</dbReference>
<dbReference type="PANTHER" id="PTHR43300">
    <property type="entry name" value="ACETYLTRANSFERASE"/>
    <property type="match status" value="1"/>
</dbReference>
<proteinExistence type="inferred from homology"/>
<dbReference type="GO" id="GO:0016740">
    <property type="term" value="F:transferase activity"/>
    <property type="evidence" value="ECO:0007669"/>
    <property type="project" value="UniProtKB-KW"/>
</dbReference>
<sequence>MSAVIFGAGTYGEVYLHYLRDAGVEVVGFLDDNASKHGIKVLGVPVLGGSDALQKVRDAGVSKLYCPVGNNAVRLRVNRQARALGLVTPNFVHRSAVVDSVLAPDSGIYVFPGSVLMPFIDVRADVMISMGVKVAHHSTLEEGVFLSTGVAVGASMRLCERAYVGMSATLVTGKCVTVGAGAMIGAGAVVVSDVPADAVYAGVPAKMIKSGK</sequence>
<dbReference type="InterPro" id="IPR050179">
    <property type="entry name" value="Trans_hexapeptide_repeat"/>
</dbReference>
<comment type="caution">
    <text evidence="3">The sequence shown here is derived from an EMBL/GenBank/DDBJ whole genome shotgun (WGS) entry which is preliminary data.</text>
</comment>
<dbReference type="Gene3D" id="3.40.50.20">
    <property type="match status" value="1"/>
</dbReference>
<dbReference type="Gene3D" id="2.160.10.10">
    <property type="entry name" value="Hexapeptide repeat proteins"/>
    <property type="match status" value="1"/>
</dbReference>
<dbReference type="RefSeq" id="WP_004308844.1">
    <property type="nucleotide sequence ID" value="NZ_AMXD01000060.1"/>
</dbReference>